<dbReference type="OrthoDB" id="2787357at2759"/>
<evidence type="ECO:0000313" key="2">
    <source>
        <dbReference type="Proteomes" id="UP000030671"/>
    </source>
</evidence>
<dbReference type="InParanoid" id="W4JPL6"/>
<reference evidence="1 2" key="1">
    <citation type="journal article" date="2012" name="New Phytol.">
        <title>Insight into trade-off between wood decay and parasitism from the genome of a fungal forest pathogen.</title>
        <authorList>
            <person name="Olson A."/>
            <person name="Aerts A."/>
            <person name="Asiegbu F."/>
            <person name="Belbahri L."/>
            <person name="Bouzid O."/>
            <person name="Broberg A."/>
            <person name="Canback B."/>
            <person name="Coutinho P.M."/>
            <person name="Cullen D."/>
            <person name="Dalman K."/>
            <person name="Deflorio G."/>
            <person name="van Diepen L.T."/>
            <person name="Dunand C."/>
            <person name="Duplessis S."/>
            <person name="Durling M."/>
            <person name="Gonthier P."/>
            <person name="Grimwood J."/>
            <person name="Fossdal C.G."/>
            <person name="Hansson D."/>
            <person name="Henrissat B."/>
            <person name="Hietala A."/>
            <person name="Himmelstrand K."/>
            <person name="Hoffmeister D."/>
            <person name="Hogberg N."/>
            <person name="James T.Y."/>
            <person name="Karlsson M."/>
            <person name="Kohler A."/>
            <person name="Kues U."/>
            <person name="Lee Y.H."/>
            <person name="Lin Y.C."/>
            <person name="Lind M."/>
            <person name="Lindquist E."/>
            <person name="Lombard V."/>
            <person name="Lucas S."/>
            <person name="Lunden K."/>
            <person name="Morin E."/>
            <person name="Murat C."/>
            <person name="Park J."/>
            <person name="Raffaello T."/>
            <person name="Rouze P."/>
            <person name="Salamov A."/>
            <person name="Schmutz J."/>
            <person name="Solheim H."/>
            <person name="Stahlberg J."/>
            <person name="Velez H."/>
            <person name="de Vries R.P."/>
            <person name="Wiebenga A."/>
            <person name="Woodward S."/>
            <person name="Yakovlev I."/>
            <person name="Garbelotto M."/>
            <person name="Martin F."/>
            <person name="Grigoriev I.V."/>
            <person name="Stenlid J."/>
        </authorList>
    </citation>
    <scope>NUCLEOTIDE SEQUENCE [LARGE SCALE GENOMIC DNA]</scope>
    <source>
        <strain evidence="1 2">TC 32-1</strain>
    </source>
</reference>
<organism evidence="1 2">
    <name type="scientific">Heterobasidion irregulare (strain TC 32-1)</name>
    <dbReference type="NCBI Taxonomy" id="747525"/>
    <lineage>
        <taxon>Eukaryota</taxon>
        <taxon>Fungi</taxon>
        <taxon>Dikarya</taxon>
        <taxon>Basidiomycota</taxon>
        <taxon>Agaricomycotina</taxon>
        <taxon>Agaricomycetes</taxon>
        <taxon>Russulales</taxon>
        <taxon>Bondarzewiaceae</taxon>
        <taxon>Heterobasidion</taxon>
        <taxon>Heterobasidion annosum species complex</taxon>
    </lineage>
</organism>
<proteinExistence type="predicted"/>
<dbReference type="HOGENOM" id="CLU_2455015_0_0_1"/>
<name>W4JPL6_HETIT</name>
<dbReference type="Proteomes" id="UP000030671">
    <property type="component" value="Unassembled WGS sequence"/>
</dbReference>
<dbReference type="GeneID" id="20671712"/>
<keyword evidence="2" id="KW-1185">Reference proteome</keyword>
<dbReference type="EMBL" id="KI925467">
    <property type="protein sequence ID" value="ETW75030.1"/>
    <property type="molecule type" value="Genomic_DNA"/>
</dbReference>
<dbReference type="KEGG" id="hir:HETIRDRAFT_332201"/>
<evidence type="ECO:0000313" key="1">
    <source>
        <dbReference type="EMBL" id="ETW75030.1"/>
    </source>
</evidence>
<dbReference type="AlphaFoldDB" id="W4JPL6"/>
<gene>
    <name evidence="1" type="ORF">HETIRDRAFT_332201</name>
</gene>
<protein>
    <submittedName>
        <fullName evidence="1">Uncharacterized protein</fullName>
    </submittedName>
</protein>
<sequence>MLSRISILQLFPRSQFFQMFIIIGHNFLDMDESLGCIFLTIIANKSSEIGDIYSFQTALRETYASNADSNALSLFLALLSIQNIPIKLW</sequence>
<accession>W4JPL6</accession>
<dbReference type="RefSeq" id="XP_009553481.1">
    <property type="nucleotide sequence ID" value="XM_009555186.1"/>
</dbReference>